<dbReference type="SUPFAM" id="SSF53187">
    <property type="entry name" value="Zn-dependent exopeptidases"/>
    <property type="match status" value="1"/>
</dbReference>
<keyword evidence="1" id="KW-1133">Transmembrane helix</keyword>
<dbReference type="InterPro" id="IPR010897">
    <property type="entry name" value="Spore_II_P"/>
</dbReference>
<gene>
    <name evidence="2" type="primary">spoIIP</name>
    <name evidence="2" type="ORF">ACFSJF_17745</name>
</gene>
<dbReference type="EMBL" id="JBHUHQ010000021">
    <property type="protein sequence ID" value="MFD2046120.1"/>
    <property type="molecule type" value="Genomic_DNA"/>
</dbReference>
<dbReference type="Proteomes" id="UP001597383">
    <property type="component" value="Unassembled WGS sequence"/>
</dbReference>
<organism evidence="2 3">
    <name type="scientific">Ornithinibacillus salinisoli</name>
    <dbReference type="NCBI Taxonomy" id="1848459"/>
    <lineage>
        <taxon>Bacteria</taxon>
        <taxon>Bacillati</taxon>
        <taxon>Bacillota</taxon>
        <taxon>Bacilli</taxon>
        <taxon>Bacillales</taxon>
        <taxon>Bacillaceae</taxon>
        <taxon>Ornithinibacillus</taxon>
    </lineage>
</organism>
<dbReference type="Pfam" id="PF07454">
    <property type="entry name" value="SpoIIP"/>
    <property type="match status" value="1"/>
</dbReference>
<accession>A0ABW4W5V5</accession>
<keyword evidence="3" id="KW-1185">Reference proteome</keyword>
<comment type="caution">
    <text evidence="2">The sequence shown here is derived from an EMBL/GenBank/DDBJ whole genome shotgun (WGS) entry which is preliminary data.</text>
</comment>
<dbReference type="NCBIfam" id="TIGR02867">
    <property type="entry name" value="spore_II_P"/>
    <property type="match status" value="1"/>
</dbReference>
<keyword evidence="1" id="KW-0812">Transmembrane</keyword>
<keyword evidence="1" id="KW-0472">Membrane</keyword>
<reference evidence="3" key="1">
    <citation type="journal article" date="2019" name="Int. J. Syst. Evol. Microbiol.">
        <title>The Global Catalogue of Microorganisms (GCM) 10K type strain sequencing project: providing services to taxonomists for standard genome sequencing and annotation.</title>
        <authorList>
            <consortium name="The Broad Institute Genomics Platform"/>
            <consortium name="The Broad Institute Genome Sequencing Center for Infectious Disease"/>
            <person name="Wu L."/>
            <person name="Ma J."/>
        </authorList>
    </citation>
    <scope>NUCLEOTIDE SEQUENCE [LARGE SCALE GENOMIC DNA]</scope>
    <source>
        <strain evidence="3">R28</strain>
    </source>
</reference>
<dbReference type="RefSeq" id="WP_377556937.1">
    <property type="nucleotide sequence ID" value="NZ_JBHUHQ010000021.1"/>
</dbReference>
<feature type="transmembrane region" description="Helical" evidence="1">
    <location>
        <begin position="21"/>
        <end position="41"/>
    </location>
</feature>
<proteinExistence type="predicted"/>
<evidence type="ECO:0000313" key="3">
    <source>
        <dbReference type="Proteomes" id="UP001597383"/>
    </source>
</evidence>
<evidence type="ECO:0000313" key="2">
    <source>
        <dbReference type="EMBL" id="MFD2046120.1"/>
    </source>
</evidence>
<evidence type="ECO:0000256" key="1">
    <source>
        <dbReference type="SAM" id="Phobius"/>
    </source>
</evidence>
<protein>
    <submittedName>
        <fullName evidence="2">Stage II sporulation protein P</fullName>
    </submittedName>
</protein>
<name>A0ABW4W5V5_9BACI</name>
<sequence length="386" mass="43580">MLLGNKGLYTNNKISQWIKKSGMYLVCIVILFVSIGVLTTLSPAYRFSSDLITRWTSEVDSSTFLYLLGMENRAFKAGYPDDYHTPNISATLLQVATSLKPQDPRSLLGNELPGFSIFDKKILVAGEGSNYTNMPIESSPPLEDVLEDRHAIIDEEEEQPEEKEPSQITEEDVVFLYNTHNYESFLPHLPDVTEADSAHHNEVNITKVSDRLAQSLKGYGIGTYVDKTDNMKLLDEKGWEYWQSYESSREIVQEAFASHQGIQYVFDIHRDAAGRSHTTKEIDGKSYARIYFVVGEDYETNEKNIELANQLHSLMEEKYPGISRGIYPAGGPGNNGVYNQDLHENAILLEFGGVENNLDELNRTADALAEVFSEFYWSKAEKVNAN</sequence>